<comment type="caution">
    <text evidence="2">The sequence shown here is derived from an EMBL/GenBank/DDBJ whole genome shotgun (WGS) entry which is preliminary data.</text>
</comment>
<protein>
    <submittedName>
        <fullName evidence="2">Uncharacterized protein</fullName>
    </submittedName>
</protein>
<proteinExistence type="predicted"/>
<evidence type="ECO:0000313" key="3">
    <source>
        <dbReference type="Proteomes" id="UP000440578"/>
    </source>
</evidence>
<dbReference type="AlphaFoldDB" id="A0A6A4VV77"/>
<feature type="region of interest" description="Disordered" evidence="1">
    <location>
        <begin position="50"/>
        <end position="103"/>
    </location>
</feature>
<feature type="region of interest" description="Disordered" evidence="1">
    <location>
        <begin position="132"/>
        <end position="153"/>
    </location>
</feature>
<accession>A0A6A4VV77</accession>
<evidence type="ECO:0000256" key="1">
    <source>
        <dbReference type="SAM" id="MobiDB-lite"/>
    </source>
</evidence>
<dbReference type="Proteomes" id="UP000440578">
    <property type="component" value="Unassembled WGS sequence"/>
</dbReference>
<evidence type="ECO:0000313" key="2">
    <source>
        <dbReference type="EMBL" id="KAF0299947.1"/>
    </source>
</evidence>
<reference evidence="2 3" key="1">
    <citation type="submission" date="2019-07" db="EMBL/GenBank/DDBJ databases">
        <title>Draft genome assembly of a fouling barnacle, Amphibalanus amphitrite (Darwin, 1854): The first reference genome for Thecostraca.</title>
        <authorList>
            <person name="Kim W."/>
        </authorList>
    </citation>
    <scope>NUCLEOTIDE SEQUENCE [LARGE SCALE GENOMIC DNA]</scope>
    <source>
        <strain evidence="2">SNU_AA5</strain>
        <tissue evidence="2">Soma without cirri and trophi</tissue>
    </source>
</reference>
<dbReference type="EMBL" id="VIIS01001310">
    <property type="protein sequence ID" value="KAF0299947.1"/>
    <property type="molecule type" value="Genomic_DNA"/>
</dbReference>
<sequence length="245" mass="26841">MPLRHLLVTGAVPVSDELEGDALRWPFVHQLLRWDSIVSTVFGHLRTAADDAADSRTGGKAGDPAVKVSENGPQPVSRPVRKFSEPPVLRAQTSSTDTEDGKLGPISAHPALFSSLQLRLSYLQHVRRLSRRENRAAASAPPPAPVPSRRVSAPCRPSALAARLRKISVTDTLRQVGKDLRRIADHLQLSKLVGGRSVSGASRDISWMYPCRHHGLCPRLWHHRCAGTRLPPLRIFSVDRVGKTG</sequence>
<keyword evidence="3" id="KW-1185">Reference proteome</keyword>
<organism evidence="2 3">
    <name type="scientific">Amphibalanus amphitrite</name>
    <name type="common">Striped barnacle</name>
    <name type="synonym">Balanus amphitrite</name>
    <dbReference type="NCBI Taxonomy" id="1232801"/>
    <lineage>
        <taxon>Eukaryota</taxon>
        <taxon>Metazoa</taxon>
        <taxon>Ecdysozoa</taxon>
        <taxon>Arthropoda</taxon>
        <taxon>Crustacea</taxon>
        <taxon>Multicrustacea</taxon>
        <taxon>Cirripedia</taxon>
        <taxon>Thoracica</taxon>
        <taxon>Thoracicalcarea</taxon>
        <taxon>Balanomorpha</taxon>
        <taxon>Balanoidea</taxon>
        <taxon>Balanidae</taxon>
        <taxon>Amphibalaninae</taxon>
        <taxon>Amphibalanus</taxon>
    </lineage>
</organism>
<name>A0A6A4VV77_AMPAM</name>
<gene>
    <name evidence="2" type="ORF">FJT64_027452</name>
</gene>